<sequence>MAAPFLYVPEASSDALPVPVPYHNAYYSTPQTAHTPFLPPSPLVYPSSPYRGADGAGANLPTYSPNAVPWPQDVQPHESAPWAPLRPPRERTSSWAAPSPRSGSPFLQPTLPKFLRAGSPGHRKSQSTGAFAPPAWALGAPAQLLAAGAPMIHPWLNGDAPSAALFFDLAPALFAPRCLASRPGAPPWHRTLAQPELAAGAFWPPRTTLRILLPRLPFWPIDLAPARAQDPVQAPPPPITLGDVLAALHHALHVRAAAADWGALPPADRAAVSAAFTQRCRAEAMRSGVPAAQLREREAEERQKGMKRVDFLGGMTVFKGLVKAPPDPEGCVRMVTA</sequence>
<keyword evidence="4" id="KW-1185">Reference proteome</keyword>
<feature type="domain" description="DUF6699" evidence="2">
    <location>
        <begin position="186"/>
        <end position="324"/>
    </location>
</feature>
<dbReference type="AlphaFoldDB" id="A0AAD6VRF0"/>
<proteinExistence type="predicted"/>
<feature type="region of interest" description="Disordered" evidence="1">
    <location>
        <begin position="72"/>
        <end position="110"/>
    </location>
</feature>
<organism evidence="3 4">
    <name type="scientific">Mycena pura</name>
    <dbReference type="NCBI Taxonomy" id="153505"/>
    <lineage>
        <taxon>Eukaryota</taxon>
        <taxon>Fungi</taxon>
        <taxon>Dikarya</taxon>
        <taxon>Basidiomycota</taxon>
        <taxon>Agaricomycotina</taxon>
        <taxon>Agaricomycetes</taxon>
        <taxon>Agaricomycetidae</taxon>
        <taxon>Agaricales</taxon>
        <taxon>Marasmiineae</taxon>
        <taxon>Mycenaceae</taxon>
        <taxon>Mycena</taxon>
    </lineage>
</organism>
<comment type="caution">
    <text evidence="3">The sequence shown here is derived from an EMBL/GenBank/DDBJ whole genome shotgun (WGS) entry which is preliminary data.</text>
</comment>
<dbReference type="EMBL" id="JARJCW010000019">
    <property type="protein sequence ID" value="KAJ7214321.1"/>
    <property type="molecule type" value="Genomic_DNA"/>
</dbReference>
<evidence type="ECO:0000259" key="2">
    <source>
        <dbReference type="Pfam" id="PF20415"/>
    </source>
</evidence>
<evidence type="ECO:0000256" key="1">
    <source>
        <dbReference type="SAM" id="MobiDB-lite"/>
    </source>
</evidence>
<dbReference type="Pfam" id="PF20415">
    <property type="entry name" value="DUF6699"/>
    <property type="match status" value="1"/>
</dbReference>
<accession>A0AAD6VRF0</accession>
<evidence type="ECO:0000313" key="4">
    <source>
        <dbReference type="Proteomes" id="UP001219525"/>
    </source>
</evidence>
<dbReference type="Proteomes" id="UP001219525">
    <property type="component" value="Unassembled WGS sequence"/>
</dbReference>
<evidence type="ECO:0000313" key="3">
    <source>
        <dbReference type="EMBL" id="KAJ7214321.1"/>
    </source>
</evidence>
<gene>
    <name evidence="3" type="ORF">GGX14DRAFT_610640</name>
</gene>
<dbReference type="InterPro" id="IPR046522">
    <property type="entry name" value="DUF6699"/>
</dbReference>
<protein>
    <recommendedName>
        <fullName evidence="2">DUF6699 domain-containing protein</fullName>
    </recommendedName>
</protein>
<feature type="compositionally biased region" description="Polar residues" evidence="1">
    <location>
        <begin position="93"/>
        <end position="107"/>
    </location>
</feature>
<name>A0AAD6VRF0_9AGAR</name>
<reference evidence="3" key="1">
    <citation type="submission" date="2023-03" db="EMBL/GenBank/DDBJ databases">
        <title>Massive genome expansion in bonnet fungi (Mycena s.s.) driven by repeated elements and novel gene families across ecological guilds.</title>
        <authorList>
            <consortium name="Lawrence Berkeley National Laboratory"/>
            <person name="Harder C.B."/>
            <person name="Miyauchi S."/>
            <person name="Viragh M."/>
            <person name="Kuo A."/>
            <person name="Thoen E."/>
            <person name="Andreopoulos B."/>
            <person name="Lu D."/>
            <person name="Skrede I."/>
            <person name="Drula E."/>
            <person name="Henrissat B."/>
            <person name="Morin E."/>
            <person name="Kohler A."/>
            <person name="Barry K."/>
            <person name="LaButti K."/>
            <person name="Morin E."/>
            <person name="Salamov A."/>
            <person name="Lipzen A."/>
            <person name="Mereny Z."/>
            <person name="Hegedus B."/>
            <person name="Baldrian P."/>
            <person name="Stursova M."/>
            <person name="Weitz H."/>
            <person name="Taylor A."/>
            <person name="Grigoriev I.V."/>
            <person name="Nagy L.G."/>
            <person name="Martin F."/>
            <person name="Kauserud H."/>
        </authorList>
    </citation>
    <scope>NUCLEOTIDE SEQUENCE</scope>
    <source>
        <strain evidence="3">9144</strain>
    </source>
</reference>